<keyword evidence="2" id="KW-1185">Reference proteome</keyword>
<reference evidence="1 2" key="1">
    <citation type="submission" date="2013-11" db="EMBL/GenBank/DDBJ databases">
        <title>Genome sequencing of Stegodyphus mimosarum.</title>
        <authorList>
            <person name="Bechsgaard J."/>
        </authorList>
    </citation>
    <scope>NUCLEOTIDE SEQUENCE [LARGE SCALE GENOMIC DNA]</scope>
</reference>
<evidence type="ECO:0008006" key="3">
    <source>
        <dbReference type="Google" id="ProtNLM"/>
    </source>
</evidence>
<dbReference type="EMBL" id="KL817023">
    <property type="protein sequence ID" value="KFM83294.1"/>
    <property type="molecule type" value="Genomic_DNA"/>
</dbReference>
<evidence type="ECO:0000313" key="1">
    <source>
        <dbReference type="EMBL" id="KFM83294.1"/>
    </source>
</evidence>
<gene>
    <name evidence="1" type="ORF">X975_22867</name>
</gene>
<name>A0A087V105_STEMI</name>
<dbReference type="OrthoDB" id="10031901at2759"/>
<dbReference type="AlphaFoldDB" id="A0A087V105"/>
<feature type="non-terminal residue" evidence="1">
    <location>
        <position position="467"/>
    </location>
</feature>
<dbReference type="OMA" id="INEWIDI"/>
<accession>A0A087V105</accession>
<dbReference type="Proteomes" id="UP000054359">
    <property type="component" value="Unassembled WGS sequence"/>
</dbReference>
<proteinExistence type="predicted"/>
<protein>
    <recommendedName>
        <fullName evidence="3">SWIM-type domain-containing protein</fullName>
    </recommendedName>
</protein>
<organism evidence="1 2">
    <name type="scientific">Stegodyphus mimosarum</name>
    <name type="common">African social velvet spider</name>
    <dbReference type="NCBI Taxonomy" id="407821"/>
    <lineage>
        <taxon>Eukaryota</taxon>
        <taxon>Metazoa</taxon>
        <taxon>Ecdysozoa</taxon>
        <taxon>Arthropoda</taxon>
        <taxon>Chelicerata</taxon>
        <taxon>Arachnida</taxon>
        <taxon>Araneae</taxon>
        <taxon>Araneomorphae</taxon>
        <taxon>Entelegynae</taxon>
        <taxon>Eresoidea</taxon>
        <taxon>Eresidae</taxon>
        <taxon>Stegodyphus</taxon>
    </lineage>
</organism>
<sequence length="467" mass="53979">MTEFQKHILLTSSKKVVCVISLFRRRGGPFYLTVLFVMDEYDLAFPAAFCISSKVDKSVITQFFDAIKQSAGPLSATYFISENVPLFYDTWREVMNDEAKCLWGMWYVDNRIRGQLKLFKGNTEKRSDVYKTMRILLECQDKTVFSVMFENFLEKLLNDPQTKDLGKLIEQHFGCNLEMWACCYRKDINLSTDIHLEIMYRILRYCCREGKKTKLNKFIFVLMKFVRDKMLDRFSNSIDEEKINLARESINACHNLGLEILSSDIHAVSEKLWSIRSKEENFYVSHEMTTCLEHCNLRCEECDICIHMFTCNCVHNLINGSLCPHIHAVVWNLLTPHFSYPVSDEVAVDESMDDIAEKNTEDCSELFESVLKKTHVLYKKIRSNKCNLNKKSLNSLLRGINEWIDICGGKVPETPMQSQATQTSNPKSTVMLNPISENGISQPLIIPNQFPDALPNNALFSQYVILL</sequence>
<evidence type="ECO:0000313" key="2">
    <source>
        <dbReference type="Proteomes" id="UP000054359"/>
    </source>
</evidence>